<evidence type="ECO:0000313" key="3">
    <source>
        <dbReference type="Proteomes" id="UP000663828"/>
    </source>
</evidence>
<gene>
    <name evidence="2" type="ORF">XAT740_LOCUS1948</name>
</gene>
<protein>
    <submittedName>
        <fullName evidence="2">Uncharacterized protein</fullName>
    </submittedName>
</protein>
<proteinExistence type="predicted"/>
<reference evidence="2" key="1">
    <citation type="submission" date="2021-02" db="EMBL/GenBank/DDBJ databases">
        <authorList>
            <person name="Nowell W R."/>
        </authorList>
    </citation>
    <scope>NUCLEOTIDE SEQUENCE</scope>
</reference>
<evidence type="ECO:0000256" key="1">
    <source>
        <dbReference type="SAM" id="SignalP"/>
    </source>
</evidence>
<dbReference type="EMBL" id="CAJNOR010000063">
    <property type="protein sequence ID" value="CAF0780587.1"/>
    <property type="molecule type" value="Genomic_DNA"/>
</dbReference>
<keyword evidence="1" id="KW-0732">Signal</keyword>
<keyword evidence="3" id="KW-1185">Reference proteome</keyword>
<feature type="signal peptide" evidence="1">
    <location>
        <begin position="1"/>
        <end position="18"/>
    </location>
</feature>
<evidence type="ECO:0000313" key="2">
    <source>
        <dbReference type="EMBL" id="CAF0780587.1"/>
    </source>
</evidence>
<sequence length="154" mass="16834">MIKQSFIIVAIIFGIVSASNSKDSIRIINSGSTNTAGYTITVERTGSVTWSVAPRVRPVISSTTPASSTTTRNSIQLSASRTNAIFEAVQQTLPFTQYKPVFCVKSVSFGTTLHVQYRGEQTPDLSCPLKDERLITLSKYVQSLIADLHIQTFS</sequence>
<dbReference type="AlphaFoldDB" id="A0A813RCH2"/>
<dbReference type="Proteomes" id="UP000663828">
    <property type="component" value="Unassembled WGS sequence"/>
</dbReference>
<feature type="chain" id="PRO_5032527635" evidence="1">
    <location>
        <begin position="19"/>
        <end position="154"/>
    </location>
</feature>
<name>A0A813RCH2_ADIRI</name>
<accession>A0A813RCH2</accession>
<comment type="caution">
    <text evidence="2">The sequence shown here is derived from an EMBL/GenBank/DDBJ whole genome shotgun (WGS) entry which is preliminary data.</text>
</comment>
<organism evidence="2 3">
    <name type="scientific">Adineta ricciae</name>
    <name type="common">Rotifer</name>
    <dbReference type="NCBI Taxonomy" id="249248"/>
    <lineage>
        <taxon>Eukaryota</taxon>
        <taxon>Metazoa</taxon>
        <taxon>Spiralia</taxon>
        <taxon>Gnathifera</taxon>
        <taxon>Rotifera</taxon>
        <taxon>Eurotatoria</taxon>
        <taxon>Bdelloidea</taxon>
        <taxon>Adinetida</taxon>
        <taxon>Adinetidae</taxon>
        <taxon>Adineta</taxon>
    </lineage>
</organism>